<evidence type="ECO:0000313" key="9">
    <source>
        <dbReference type="EMBL" id="CEG36050.1"/>
    </source>
</evidence>
<keyword evidence="5 7" id="KW-0808">Transferase</keyword>
<comment type="similarity">
    <text evidence="2 7">Belongs to the DMRL synthase family.</text>
</comment>
<accession>A0A0P1A6L0</accession>
<comment type="function">
    <text evidence="7">Catalyzes the formation of 6,7-dimethyl-8-ribityllumazine by condensation of 5-amino-6-(D-ribitylamino)uracil with 3,4-dihydroxy-2-butanone 4-phosphate. This is the penultimate step in the biosynthesis of riboflavin.</text>
</comment>
<dbReference type="FunFam" id="3.40.50.960:FF:000008">
    <property type="entry name" value="6,7-dimethyl-8-ribityllumazine synthase"/>
    <property type="match status" value="1"/>
</dbReference>
<keyword evidence="8" id="KW-1133">Transmembrane helix</keyword>
<evidence type="ECO:0000256" key="4">
    <source>
        <dbReference type="ARBA" id="ARBA00022619"/>
    </source>
</evidence>
<dbReference type="PANTHER" id="PTHR21058:SF0">
    <property type="entry name" value="6,7-DIMETHYL-8-RIBITYLLUMAZINE SYNTHASE"/>
    <property type="match status" value="1"/>
</dbReference>
<dbReference type="GO" id="GO:0009349">
    <property type="term" value="C:riboflavin synthase complex"/>
    <property type="evidence" value="ECO:0007669"/>
    <property type="project" value="UniProtKB-UniRule"/>
</dbReference>
<protein>
    <recommendedName>
        <fullName evidence="3 7">6,7-dimethyl-8-ribityllumazine synthase</fullName>
        <shortName evidence="7">DMRL synthase</shortName>
        <ecNumber evidence="3 7">2.5.1.78</ecNumber>
    </recommendedName>
</protein>
<dbReference type="SUPFAM" id="SSF52121">
    <property type="entry name" value="Lumazine synthase"/>
    <property type="match status" value="1"/>
</dbReference>
<sequence length="212" mass="22800">MTGIIKQHALKALSSRKIDGTGLRVAIVHTKWNATIVDSLVAAAKSELLRAGVTESDIVIVDVPGAYELPYAASRLIASQKLDAVICVGTLIKGDTMHFEYICEAVSQGIMRVQLESGVPVLFGVLTVLNEQQAKDRAGFSDNGHNHGTEWAQSAIEMGHLRKATSNIGCPMLPYERPPYNILSSNLFCTGCHIVTIGVLSIIAMTIAKKLT</sequence>
<dbReference type="InterPro" id="IPR002180">
    <property type="entry name" value="LS/RS"/>
</dbReference>
<reference evidence="10" key="1">
    <citation type="submission" date="2014-09" db="EMBL/GenBank/DDBJ databases">
        <authorList>
            <person name="Sharma Rahul"/>
            <person name="Thines Marco"/>
        </authorList>
    </citation>
    <scope>NUCLEOTIDE SEQUENCE [LARGE SCALE GENOMIC DNA]</scope>
</reference>
<dbReference type="Proteomes" id="UP000054928">
    <property type="component" value="Unassembled WGS sequence"/>
</dbReference>
<dbReference type="GO" id="GO:0009231">
    <property type="term" value="P:riboflavin biosynthetic process"/>
    <property type="evidence" value="ECO:0007669"/>
    <property type="project" value="UniProtKB-UniPathway"/>
</dbReference>
<keyword evidence="8" id="KW-0812">Transmembrane</keyword>
<dbReference type="EC" id="2.5.1.78" evidence="3 7"/>
<evidence type="ECO:0000256" key="1">
    <source>
        <dbReference type="ARBA" id="ARBA00004917"/>
    </source>
</evidence>
<dbReference type="RefSeq" id="XP_024572419.1">
    <property type="nucleotide sequence ID" value="XM_024730980.1"/>
</dbReference>
<evidence type="ECO:0000256" key="5">
    <source>
        <dbReference type="ARBA" id="ARBA00022679"/>
    </source>
</evidence>
<evidence type="ECO:0000256" key="2">
    <source>
        <dbReference type="ARBA" id="ARBA00007424"/>
    </source>
</evidence>
<dbReference type="NCBIfam" id="TIGR00114">
    <property type="entry name" value="lumazine-synth"/>
    <property type="match status" value="1"/>
</dbReference>
<dbReference type="EMBL" id="CCYD01000109">
    <property type="protein sequence ID" value="CEG36050.1"/>
    <property type="molecule type" value="Genomic_DNA"/>
</dbReference>
<dbReference type="UniPathway" id="UPA00275">
    <property type="reaction ID" value="UER00404"/>
</dbReference>
<evidence type="ECO:0000256" key="3">
    <source>
        <dbReference type="ARBA" id="ARBA00012664"/>
    </source>
</evidence>
<evidence type="ECO:0000313" key="10">
    <source>
        <dbReference type="Proteomes" id="UP000054928"/>
    </source>
</evidence>
<keyword evidence="10" id="KW-1185">Reference proteome</keyword>
<evidence type="ECO:0000256" key="7">
    <source>
        <dbReference type="RuleBase" id="RU003795"/>
    </source>
</evidence>
<feature type="transmembrane region" description="Helical" evidence="8">
    <location>
        <begin position="187"/>
        <end position="208"/>
    </location>
</feature>
<dbReference type="PANTHER" id="PTHR21058">
    <property type="entry name" value="6,7-DIMETHYL-8-RIBITYLLUMAZINE SYNTHASE DMRL SYNTHASE LUMAZINE SYNTHASE"/>
    <property type="match status" value="1"/>
</dbReference>
<dbReference type="CDD" id="cd09209">
    <property type="entry name" value="Lumazine_synthase-I"/>
    <property type="match status" value="1"/>
</dbReference>
<dbReference type="InterPro" id="IPR034964">
    <property type="entry name" value="LS"/>
</dbReference>
<dbReference type="HAMAP" id="MF_00178">
    <property type="entry name" value="Lumazine_synth"/>
    <property type="match status" value="1"/>
</dbReference>
<comment type="pathway">
    <text evidence="1 7">Cofactor biosynthesis; riboflavin biosynthesis; riboflavin from 2-hydroxy-3-oxobutyl phosphate and 5-amino-6-(D-ribitylamino)uracil: step 1/2.</text>
</comment>
<evidence type="ECO:0000256" key="6">
    <source>
        <dbReference type="ARBA" id="ARBA00048785"/>
    </source>
</evidence>
<proteinExistence type="inferred from homology"/>
<dbReference type="AlphaFoldDB" id="A0A0P1A6L0"/>
<dbReference type="InterPro" id="IPR036467">
    <property type="entry name" value="LS/RS_sf"/>
</dbReference>
<dbReference type="GO" id="GO:0000906">
    <property type="term" value="F:6,7-dimethyl-8-ribityllumazine synthase activity"/>
    <property type="evidence" value="ECO:0007669"/>
    <property type="project" value="UniProtKB-EC"/>
</dbReference>
<keyword evidence="4 7" id="KW-0686">Riboflavin biosynthesis</keyword>
<dbReference type="Pfam" id="PF00885">
    <property type="entry name" value="DMRL_synthase"/>
    <property type="match status" value="1"/>
</dbReference>
<keyword evidence="8" id="KW-0472">Membrane</keyword>
<organism evidence="9 10">
    <name type="scientific">Plasmopara halstedii</name>
    <name type="common">Downy mildew of sunflower</name>
    <dbReference type="NCBI Taxonomy" id="4781"/>
    <lineage>
        <taxon>Eukaryota</taxon>
        <taxon>Sar</taxon>
        <taxon>Stramenopiles</taxon>
        <taxon>Oomycota</taxon>
        <taxon>Peronosporomycetes</taxon>
        <taxon>Peronosporales</taxon>
        <taxon>Peronosporaceae</taxon>
        <taxon>Plasmopara</taxon>
    </lineage>
</organism>
<dbReference type="OMA" id="CQGVTQG"/>
<dbReference type="GeneID" id="36395425"/>
<dbReference type="Gene3D" id="3.40.50.960">
    <property type="entry name" value="Lumazine/riboflavin synthase"/>
    <property type="match status" value="2"/>
</dbReference>
<dbReference type="OrthoDB" id="2965at2759"/>
<comment type="catalytic activity">
    <reaction evidence="6 7">
        <text>(2S)-2-hydroxy-3-oxobutyl phosphate + 5-amino-6-(D-ribitylamino)uracil = 6,7-dimethyl-8-(1-D-ribityl)lumazine + phosphate + 2 H2O + H(+)</text>
        <dbReference type="Rhea" id="RHEA:26152"/>
        <dbReference type="ChEBI" id="CHEBI:15377"/>
        <dbReference type="ChEBI" id="CHEBI:15378"/>
        <dbReference type="ChEBI" id="CHEBI:15934"/>
        <dbReference type="ChEBI" id="CHEBI:43474"/>
        <dbReference type="ChEBI" id="CHEBI:58201"/>
        <dbReference type="ChEBI" id="CHEBI:58830"/>
        <dbReference type="EC" id="2.5.1.78"/>
    </reaction>
</comment>
<evidence type="ECO:0000256" key="8">
    <source>
        <dbReference type="SAM" id="Phobius"/>
    </source>
</evidence>
<name>A0A0P1A6L0_PLAHL</name>
<dbReference type="STRING" id="4781.A0A0P1A6L0"/>